<keyword evidence="4 8" id="KW-0479">Metal-binding</keyword>
<dbReference type="PRINTS" id="PR00463">
    <property type="entry name" value="EP450I"/>
</dbReference>
<evidence type="ECO:0000256" key="8">
    <source>
        <dbReference type="PIRSR" id="PIRSR602401-1"/>
    </source>
</evidence>
<evidence type="ECO:0000256" key="4">
    <source>
        <dbReference type="ARBA" id="ARBA00022723"/>
    </source>
</evidence>
<dbReference type="GO" id="GO:0004497">
    <property type="term" value="F:monooxygenase activity"/>
    <property type="evidence" value="ECO:0007669"/>
    <property type="project" value="UniProtKB-KW"/>
</dbReference>
<proteinExistence type="inferred from homology"/>
<dbReference type="Proteomes" id="UP000091857">
    <property type="component" value="Chromosome 3"/>
</dbReference>
<protein>
    <submittedName>
        <fullName evidence="11">Uncharacterized protein</fullName>
    </submittedName>
</protein>
<evidence type="ECO:0000256" key="6">
    <source>
        <dbReference type="ARBA" id="ARBA00023004"/>
    </source>
</evidence>
<evidence type="ECO:0000256" key="3">
    <source>
        <dbReference type="ARBA" id="ARBA00022617"/>
    </source>
</evidence>
<comment type="cofactor">
    <cofactor evidence="1 8">
        <name>heme</name>
        <dbReference type="ChEBI" id="CHEBI:30413"/>
    </cofactor>
</comment>
<evidence type="ECO:0000256" key="2">
    <source>
        <dbReference type="ARBA" id="ARBA00010617"/>
    </source>
</evidence>
<gene>
    <name evidence="11" type="ORF">MANES_03G138556v8</name>
</gene>
<reference evidence="12" key="1">
    <citation type="journal article" date="2016" name="Nat. Biotechnol.">
        <title>Sequencing wild and cultivated cassava and related species reveals extensive interspecific hybridization and genetic diversity.</title>
        <authorList>
            <person name="Bredeson J.V."/>
            <person name="Lyons J.B."/>
            <person name="Prochnik S.E."/>
            <person name="Wu G.A."/>
            <person name="Ha C.M."/>
            <person name="Edsinger-Gonzales E."/>
            <person name="Grimwood J."/>
            <person name="Schmutz J."/>
            <person name="Rabbi I.Y."/>
            <person name="Egesi C."/>
            <person name="Nauluvula P."/>
            <person name="Lebot V."/>
            <person name="Ndunguru J."/>
            <person name="Mkamilo G."/>
            <person name="Bart R.S."/>
            <person name="Setter T.L."/>
            <person name="Gleadow R.M."/>
            <person name="Kulakow P."/>
            <person name="Ferguson M.E."/>
            <person name="Rounsley S."/>
            <person name="Rokhsar D.S."/>
        </authorList>
    </citation>
    <scope>NUCLEOTIDE SEQUENCE [LARGE SCALE GENOMIC DNA]</scope>
    <source>
        <strain evidence="12">cv. AM560-2</strain>
    </source>
</reference>
<keyword evidence="10" id="KW-0472">Membrane</keyword>
<dbReference type="InterPro" id="IPR017972">
    <property type="entry name" value="Cyt_P450_CS"/>
</dbReference>
<keyword evidence="6 8" id="KW-0408">Iron</keyword>
<dbReference type="CDD" id="cd11072">
    <property type="entry name" value="CYP71-like"/>
    <property type="match status" value="1"/>
</dbReference>
<dbReference type="Pfam" id="PF00067">
    <property type="entry name" value="p450"/>
    <property type="match status" value="1"/>
</dbReference>
<comment type="caution">
    <text evidence="11">The sequence shown here is derived from an EMBL/GenBank/DDBJ whole genome shotgun (WGS) entry which is preliminary data.</text>
</comment>
<dbReference type="InterPro" id="IPR001128">
    <property type="entry name" value="Cyt_P450"/>
</dbReference>
<dbReference type="EMBL" id="CM004389">
    <property type="protein sequence ID" value="OAY55239.1"/>
    <property type="molecule type" value="Genomic_DNA"/>
</dbReference>
<keyword evidence="10" id="KW-1133">Transmembrane helix</keyword>
<keyword evidence="3 8" id="KW-0349">Heme</keyword>
<sequence length="500" mass="56580">MEIHVPFFQLLFAFLLVILPMIFNILHNLKNAKLPPGPWKLPLIGNLHQLVGSLPHHSLRNLANEYGPLVHLQLGQVSVVVISSPHMAKEVMKTHDVIFAYRPNLLAGRIMSYDSTNIAFSPYGNYWRQLRKICVMELLSPGRVQSFRSIREDDVASLTKTISSSAGSPINLAEKVFSMIYSITARAAFGEKCKDQEEFMSLILRSATLAGGFCLGDMYPSVKVLQVISGMKPKLEKLHKEIDKILDNILKEHREEKLAAKASDEEASEDLVDILLRFQEQGDLEFSLTDNNIKAVILDIFGAGSETSAATIEWAMSEMLRNPRVMKKAQAEVRRVFDGKADVDEKRIQELKYLKLVIKETLRLHPPVPLLLPRECSETCEINGYKIPVKTRVVVNAWALGRDPSYWSEAETFFPERFADSSIDFKGTNFEYIPFGAGRRICPGISFAQPNIELPLAHLLYHFDWKLANGLKREDLDMTETFGLTARKKLNLILIPIPYK</sequence>
<evidence type="ECO:0000256" key="7">
    <source>
        <dbReference type="ARBA" id="ARBA00023033"/>
    </source>
</evidence>
<dbReference type="InterPro" id="IPR002401">
    <property type="entry name" value="Cyt_P450_E_grp-I"/>
</dbReference>
<keyword evidence="12" id="KW-1185">Reference proteome</keyword>
<keyword evidence="5 9" id="KW-0560">Oxidoreductase</keyword>
<feature type="transmembrane region" description="Helical" evidence="10">
    <location>
        <begin position="6"/>
        <end position="26"/>
    </location>
</feature>
<organism evidence="11 12">
    <name type="scientific">Manihot esculenta</name>
    <name type="common">Cassava</name>
    <name type="synonym">Jatropha manihot</name>
    <dbReference type="NCBI Taxonomy" id="3983"/>
    <lineage>
        <taxon>Eukaryota</taxon>
        <taxon>Viridiplantae</taxon>
        <taxon>Streptophyta</taxon>
        <taxon>Embryophyta</taxon>
        <taxon>Tracheophyta</taxon>
        <taxon>Spermatophyta</taxon>
        <taxon>Magnoliopsida</taxon>
        <taxon>eudicotyledons</taxon>
        <taxon>Gunneridae</taxon>
        <taxon>Pentapetalae</taxon>
        <taxon>rosids</taxon>
        <taxon>fabids</taxon>
        <taxon>Malpighiales</taxon>
        <taxon>Euphorbiaceae</taxon>
        <taxon>Crotonoideae</taxon>
        <taxon>Manihoteae</taxon>
        <taxon>Manihot</taxon>
    </lineage>
</organism>
<dbReference type="PROSITE" id="PS00086">
    <property type="entry name" value="CYTOCHROME_P450"/>
    <property type="match status" value="1"/>
</dbReference>
<evidence type="ECO:0000313" key="11">
    <source>
        <dbReference type="EMBL" id="OAY55239.1"/>
    </source>
</evidence>
<dbReference type="PRINTS" id="PR00385">
    <property type="entry name" value="P450"/>
</dbReference>
<dbReference type="InterPro" id="IPR036396">
    <property type="entry name" value="Cyt_P450_sf"/>
</dbReference>
<evidence type="ECO:0000256" key="10">
    <source>
        <dbReference type="SAM" id="Phobius"/>
    </source>
</evidence>
<accession>A0A2C9W9G5</accession>
<evidence type="ECO:0000256" key="1">
    <source>
        <dbReference type="ARBA" id="ARBA00001971"/>
    </source>
</evidence>
<dbReference type="SUPFAM" id="SSF48264">
    <property type="entry name" value="Cytochrome P450"/>
    <property type="match status" value="1"/>
</dbReference>
<name>A0A2C9W9G5_MANES</name>
<dbReference type="AlphaFoldDB" id="A0A2C9W9G5"/>
<feature type="binding site" description="axial binding residue" evidence="8">
    <location>
        <position position="442"/>
    </location>
    <ligand>
        <name>heme</name>
        <dbReference type="ChEBI" id="CHEBI:30413"/>
    </ligand>
    <ligandPart>
        <name>Fe</name>
        <dbReference type="ChEBI" id="CHEBI:18248"/>
    </ligandPart>
</feature>
<comment type="similarity">
    <text evidence="2 9">Belongs to the cytochrome P450 family.</text>
</comment>
<evidence type="ECO:0000256" key="9">
    <source>
        <dbReference type="RuleBase" id="RU000461"/>
    </source>
</evidence>
<keyword evidence="10" id="KW-0812">Transmembrane</keyword>
<dbReference type="GO" id="GO:0016705">
    <property type="term" value="F:oxidoreductase activity, acting on paired donors, with incorporation or reduction of molecular oxygen"/>
    <property type="evidence" value="ECO:0007669"/>
    <property type="project" value="InterPro"/>
</dbReference>
<evidence type="ECO:0000313" key="12">
    <source>
        <dbReference type="Proteomes" id="UP000091857"/>
    </source>
</evidence>
<dbReference type="PANTHER" id="PTHR47955:SF8">
    <property type="entry name" value="CYTOCHROME P450 71D11-LIKE"/>
    <property type="match status" value="1"/>
</dbReference>
<dbReference type="FunFam" id="1.10.630.10:FF:000008">
    <property type="entry name" value="Cytochrome P450 71D8"/>
    <property type="match status" value="1"/>
</dbReference>
<dbReference type="GO" id="GO:0005506">
    <property type="term" value="F:iron ion binding"/>
    <property type="evidence" value="ECO:0007669"/>
    <property type="project" value="InterPro"/>
</dbReference>
<keyword evidence="7 9" id="KW-0503">Monooxygenase</keyword>
<dbReference type="PANTHER" id="PTHR47955">
    <property type="entry name" value="CYTOCHROME P450 FAMILY 71 PROTEIN"/>
    <property type="match status" value="1"/>
</dbReference>
<dbReference type="GO" id="GO:0020037">
    <property type="term" value="F:heme binding"/>
    <property type="evidence" value="ECO:0007669"/>
    <property type="project" value="InterPro"/>
</dbReference>
<evidence type="ECO:0000256" key="5">
    <source>
        <dbReference type="ARBA" id="ARBA00023002"/>
    </source>
</evidence>
<dbReference type="Gramene" id="Manes.03G138556.1.v8.1">
    <property type="protein sequence ID" value="Manes.03G138556.1.v8.1.CDS"/>
    <property type="gene ID" value="Manes.03G138556.v8.1"/>
</dbReference>
<dbReference type="Gene3D" id="1.10.630.10">
    <property type="entry name" value="Cytochrome P450"/>
    <property type="match status" value="1"/>
</dbReference>